<dbReference type="AlphaFoldDB" id="A0A0P7UNG3"/>
<name>A0A0P7UNG3_SCLFO</name>
<accession>A0A0P7UNG3</accession>
<evidence type="ECO:0000313" key="2">
    <source>
        <dbReference type="Proteomes" id="UP000034805"/>
    </source>
</evidence>
<evidence type="ECO:0000313" key="1">
    <source>
        <dbReference type="EMBL" id="KPP70492.1"/>
    </source>
</evidence>
<gene>
    <name evidence="1" type="ORF">Z043_110675</name>
</gene>
<sequence>MSSCGLQEGQSIISPILPEADHSLHANRNIAILHFWLPAHPLARCQKLKAHWFSVLAPVLWNQLPLALRAAESSQHYISKLTIFSFPS</sequence>
<dbReference type="Proteomes" id="UP000034805">
    <property type="component" value="Unassembled WGS sequence"/>
</dbReference>
<dbReference type="EMBL" id="JARO02003439">
    <property type="protein sequence ID" value="KPP70492.1"/>
    <property type="molecule type" value="Genomic_DNA"/>
</dbReference>
<comment type="caution">
    <text evidence="1">The sequence shown here is derived from an EMBL/GenBank/DDBJ whole genome shotgun (WGS) entry which is preliminary data.</text>
</comment>
<proteinExistence type="predicted"/>
<reference evidence="1 2" key="1">
    <citation type="submission" date="2015-08" db="EMBL/GenBank/DDBJ databases">
        <title>The genome of the Asian arowana (Scleropages formosus).</title>
        <authorList>
            <person name="Tan M.H."/>
            <person name="Gan H.M."/>
            <person name="Croft L.J."/>
            <person name="Austin C.M."/>
        </authorList>
    </citation>
    <scope>NUCLEOTIDE SEQUENCE [LARGE SCALE GENOMIC DNA]</scope>
    <source>
        <strain evidence="1">Aro1</strain>
    </source>
</reference>
<organism evidence="1 2">
    <name type="scientific">Scleropages formosus</name>
    <name type="common">Asian bonytongue</name>
    <name type="synonym">Osteoglossum formosum</name>
    <dbReference type="NCBI Taxonomy" id="113540"/>
    <lineage>
        <taxon>Eukaryota</taxon>
        <taxon>Metazoa</taxon>
        <taxon>Chordata</taxon>
        <taxon>Craniata</taxon>
        <taxon>Vertebrata</taxon>
        <taxon>Euteleostomi</taxon>
        <taxon>Actinopterygii</taxon>
        <taxon>Neopterygii</taxon>
        <taxon>Teleostei</taxon>
        <taxon>Osteoglossocephala</taxon>
        <taxon>Osteoglossomorpha</taxon>
        <taxon>Osteoglossiformes</taxon>
        <taxon>Osteoglossidae</taxon>
        <taxon>Scleropages</taxon>
    </lineage>
</organism>
<protein>
    <submittedName>
        <fullName evidence="1">Uncharacterized protein</fullName>
    </submittedName>
</protein>